<evidence type="ECO:0000313" key="2">
    <source>
        <dbReference type="EMBL" id="MEE4543675.1"/>
    </source>
</evidence>
<accession>A0ABU7PCX7</accession>
<dbReference type="InterPro" id="IPR001387">
    <property type="entry name" value="Cro/C1-type_HTH"/>
</dbReference>
<reference evidence="2 3" key="1">
    <citation type="submission" date="2023-12" db="EMBL/GenBank/DDBJ databases">
        <title>Streptomyces sp. V4-01.</title>
        <authorList>
            <person name="Somphong A."/>
            <person name="Phongsopitanun W."/>
        </authorList>
    </citation>
    <scope>NUCLEOTIDE SEQUENCE [LARGE SCALE GENOMIC DNA]</scope>
    <source>
        <strain evidence="2 3">V4-01</strain>
    </source>
</reference>
<feature type="domain" description="HTH cro/C1-type" evidence="1">
    <location>
        <begin position="21"/>
        <end position="93"/>
    </location>
</feature>
<dbReference type="CDD" id="cd00093">
    <property type="entry name" value="HTH_XRE"/>
    <property type="match status" value="1"/>
</dbReference>
<evidence type="ECO:0000313" key="3">
    <source>
        <dbReference type="Proteomes" id="UP001344658"/>
    </source>
</evidence>
<sequence length="280" mass="31750">MDSPDQRADGGDSGEESLSELLRSWRRRADPRTFSGLPVHGRRGKGLTHNDVARLAGVSARWYGSLEQGREAGYSVDFLDRVSAALRLSRAERQALYLRAVGRPPALAAVPAPDATAEMDETLQRFIDNQLPDPAVVTDLAWNMIGYNEATRLWLPGAVEYANQMRWTFLSPDAHEQLVDWDRDWARPYLGQVRYERANHPKNEALQRLENEILEGSPAARRIWDQREMVDHGDGMLRRVKLPYHQGREVAVRTVALRPARSDILRVTVLMEEGQDPVVH</sequence>
<name>A0ABU7PCX7_9ACTN</name>
<dbReference type="EMBL" id="JAZEWV010000012">
    <property type="protein sequence ID" value="MEE4543675.1"/>
    <property type="molecule type" value="Genomic_DNA"/>
</dbReference>
<gene>
    <name evidence="2" type="ORF">V2S66_17065</name>
</gene>
<dbReference type="Gene3D" id="1.10.260.40">
    <property type="entry name" value="lambda repressor-like DNA-binding domains"/>
    <property type="match status" value="1"/>
</dbReference>
<organism evidence="2 3">
    <name type="scientific">Actinacidiphila polyblastidii</name>
    <dbReference type="NCBI Taxonomy" id="3110430"/>
    <lineage>
        <taxon>Bacteria</taxon>
        <taxon>Bacillati</taxon>
        <taxon>Actinomycetota</taxon>
        <taxon>Actinomycetes</taxon>
        <taxon>Kitasatosporales</taxon>
        <taxon>Streptomycetaceae</taxon>
        <taxon>Actinacidiphila</taxon>
    </lineage>
</organism>
<comment type="caution">
    <text evidence="2">The sequence shown here is derived from an EMBL/GenBank/DDBJ whole genome shotgun (WGS) entry which is preliminary data.</text>
</comment>
<dbReference type="PANTHER" id="PTHR35010">
    <property type="entry name" value="BLL4672 PROTEIN-RELATED"/>
    <property type="match status" value="1"/>
</dbReference>
<keyword evidence="3" id="KW-1185">Reference proteome</keyword>
<proteinExistence type="predicted"/>
<protein>
    <submittedName>
        <fullName evidence="2">Helix-turn-helix transcriptional regulator</fullName>
    </submittedName>
</protein>
<dbReference type="Pfam" id="PF13560">
    <property type="entry name" value="HTH_31"/>
    <property type="match status" value="1"/>
</dbReference>
<dbReference type="SMART" id="SM00530">
    <property type="entry name" value="HTH_XRE"/>
    <property type="match status" value="1"/>
</dbReference>
<evidence type="ECO:0000259" key="1">
    <source>
        <dbReference type="SMART" id="SM00530"/>
    </source>
</evidence>
<dbReference type="InterPro" id="IPR010982">
    <property type="entry name" value="Lambda_DNA-bd_dom_sf"/>
</dbReference>
<dbReference type="InterPro" id="IPR041413">
    <property type="entry name" value="MLTR_LBD"/>
</dbReference>
<dbReference type="Pfam" id="PF17765">
    <property type="entry name" value="MLTR_LBD"/>
    <property type="match status" value="1"/>
</dbReference>
<dbReference type="Proteomes" id="UP001344658">
    <property type="component" value="Unassembled WGS sequence"/>
</dbReference>
<dbReference type="Gene3D" id="3.30.450.180">
    <property type="match status" value="1"/>
</dbReference>
<dbReference type="SUPFAM" id="SSF47413">
    <property type="entry name" value="lambda repressor-like DNA-binding domains"/>
    <property type="match status" value="1"/>
</dbReference>
<dbReference type="RefSeq" id="WP_330796325.1">
    <property type="nucleotide sequence ID" value="NZ_JAZEWV010000012.1"/>
</dbReference>